<reference evidence="3" key="1">
    <citation type="submission" date="2021-03" db="EMBL/GenBank/DDBJ databases">
        <title>Draft genome sequence of rust myrtle Austropuccinia psidii MF-1, a brazilian biotype.</title>
        <authorList>
            <person name="Quecine M.C."/>
            <person name="Pachon D.M.R."/>
            <person name="Bonatelli M.L."/>
            <person name="Correr F.H."/>
            <person name="Franceschini L.M."/>
            <person name="Leite T.F."/>
            <person name="Margarido G.R.A."/>
            <person name="Almeida C.A."/>
            <person name="Ferrarezi J.A."/>
            <person name="Labate C.A."/>
        </authorList>
    </citation>
    <scope>NUCLEOTIDE SEQUENCE</scope>
    <source>
        <strain evidence="3">MF-1</strain>
    </source>
</reference>
<name>A0A9Q3C2E2_9BASI</name>
<dbReference type="PANTHER" id="PTHR35396:SF1">
    <property type="entry name" value="SMALL SECRETED PROTEIN"/>
    <property type="match status" value="1"/>
</dbReference>
<dbReference type="PANTHER" id="PTHR35396">
    <property type="entry name" value="SMALL SECRETED PROTEIN"/>
    <property type="match status" value="1"/>
</dbReference>
<dbReference type="EMBL" id="AVOT02004688">
    <property type="protein sequence ID" value="MBW0477076.1"/>
    <property type="molecule type" value="Genomic_DNA"/>
</dbReference>
<keyword evidence="2" id="KW-0732">Signal</keyword>
<evidence type="ECO:0000256" key="2">
    <source>
        <dbReference type="SAM" id="SignalP"/>
    </source>
</evidence>
<sequence length="174" mass="18877">MQFCFFLASVLLSTISSGLTQAVPPNHDSPEALGHLNATKPKDVWIKTIKVTTKPKAIQEAQCARNIRVPNQQFAWFAVDPTRVNIRNATYGYCFATASKPTSADLEASPLFTSFFWFKEEGMTPTPGVGPVRDPTTGAPGWNDKTGAFHAFPPGTHSNEAPASKPSSKPRKVS</sequence>
<gene>
    <name evidence="3" type="ORF">O181_016791</name>
</gene>
<evidence type="ECO:0000313" key="4">
    <source>
        <dbReference type="Proteomes" id="UP000765509"/>
    </source>
</evidence>
<keyword evidence="4" id="KW-1185">Reference proteome</keyword>
<protein>
    <submittedName>
        <fullName evidence="3">Uncharacterized protein</fullName>
    </submittedName>
</protein>
<organism evidence="3 4">
    <name type="scientific">Austropuccinia psidii MF-1</name>
    <dbReference type="NCBI Taxonomy" id="1389203"/>
    <lineage>
        <taxon>Eukaryota</taxon>
        <taxon>Fungi</taxon>
        <taxon>Dikarya</taxon>
        <taxon>Basidiomycota</taxon>
        <taxon>Pucciniomycotina</taxon>
        <taxon>Pucciniomycetes</taxon>
        <taxon>Pucciniales</taxon>
        <taxon>Sphaerophragmiaceae</taxon>
        <taxon>Austropuccinia</taxon>
    </lineage>
</organism>
<proteinExistence type="predicted"/>
<accession>A0A9Q3C2E2</accession>
<evidence type="ECO:0000313" key="3">
    <source>
        <dbReference type="EMBL" id="MBW0477076.1"/>
    </source>
</evidence>
<evidence type="ECO:0000256" key="1">
    <source>
        <dbReference type="SAM" id="MobiDB-lite"/>
    </source>
</evidence>
<dbReference type="OrthoDB" id="2503968at2759"/>
<dbReference type="Proteomes" id="UP000765509">
    <property type="component" value="Unassembled WGS sequence"/>
</dbReference>
<feature type="chain" id="PRO_5040229346" evidence="2">
    <location>
        <begin position="23"/>
        <end position="174"/>
    </location>
</feature>
<dbReference type="AlphaFoldDB" id="A0A9Q3C2E2"/>
<feature type="region of interest" description="Disordered" evidence="1">
    <location>
        <begin position="126"/>
        <end position="174"/>
    </location>
</feature>
<feature type="signal peptide" evidence="2">
    <location>
        <begin position="1"/>
        <end position="22"/>
    </location>
</feature>
<comment type="caution">
    <text evidence="3">The sequence shown here is derived from an EMBL/GenBank/DDBJ whole genome shotgun (WGS) entry which is preliminary data.</text>
</comment>
<feature type="compositionally biased region" description="Polar residues" evidence="1">
    <location>
        <begin position="156"/>
        <end position="167"/>
    </location>
</feature>